<evidence type="ECO:0000256" key="9">
    <source>
        <dbReference type="RuleBase" id="RU368031"/>
    </source>
</evidence>
<dbReference type="HOGENOM" id="CLU_132277_1_0_1"/>
<evidence type="ECO:0000256" key="3">
    <source>
        <dbReference type="ARBA" id="ARBA00022473"/>
    </source>
</evidence>
<dbReference type="KEGG" id="atr:18441418"/>
<comment type="function">
    <text evidence="9">Promotes plant cell differentiation, organogenesis and somatic embryogenesis as well as cell proliferation.</text>
</comment>
<dbReference type="STRING" id="13333.W1PZZ5"/>
<organism evidence="10 11">
    <name type="scientific">Amborella trichopoda</name>
    <dbReference type="NCBI Taxonomy" id="13333"/>
    <lineage>
        <taxon>Eukaryota</taxon>
        <taxon>Viridiplantae</taxon>
        <taxon>Streptophyta</taxon>
        <taxon>Embryophyta</taxon>
        <taxon>Tracheophyta</taxon>
        <taxon>Spermatophyta</taxon>
        <taxon>Magnoliopsida</taxon>
        <taxon>Amborellales</taxon>
        <taxon>Amborellaceae</taxon>
        <taxon>Amborella</taxon>
    </lineage>
</organism>
<reference evidence="11" key="1">
    <citation type="journal article" date="2013" name="Science">
        <title>The Amborella genome and the evolution of flowering plants.</title>
        <authorList>
            <consortium name="Amborella Genome Project"/>
        </authorList>
    </citation>
    <scope>NUCLEOTIDE SEQUENCE [LARGE SCALE GENOMIC DNA]</scope>
</reference>
<keyword evidence="7 9" id="KW-0221">Differentiation</keyword>
<proteinExistence type="inferred from homology"/>
<comment type="PTM">
    <text evidence="9">PSK-alpha is produced by endopeptidase digestion. PSK-beta is produced from PSK-alpha by exopeptidase digestion.</text>
</comment>
<dbReference type="PANTHER" id="PTHR33285">
    <property type="entry name" value="PHYTOSULFOKINES 3"/>
    <property type="match status" value="1"/>
</dbReference>
<keyword evidence="11" id="KW-1185">Reference proteome</keyword>
<dbReference type="GO" id="GO:0030154">
    <property type="term" value="P:cell differentiation"/>
    <property type="evidence" value="ECO:0007669"/>
    <property type="project" value="UniProtKB-UniRule"/>
</dbReference>
<keyword evidence="5 9" id="KW-0765">Sulfation</keyword>
<feature type="signal peptide" evidence="9">
    <location>
        <begin position="1"/>
        <end position="27"/>
    </location>
</feature>
<name>W1PZZ5_AMBTC</name>
<dbReference type="AlphaFoldDB" id="W1PZZ5"/>
<evidence type="ECO:0000313" key="10">
    <source>
        <dbReference type="EMBL" id="ERN13180.1"/>
    </source>
</evidence>
<evidence type="ECO:0000256" key="6">
    <source>
        <dbReference type="ARBA" id="ARBA00022729"/>
    </source>
</evidence>
<evidence type="ECO:0000256" key="5">
    <source>
        <dbReference type="ARBA" id="ARBA00022641"/>
    </source>
</evidence>
<dbReference type="GO" id="GO:0008283">
    <property type="term" value="P:cell population proliferation"/>
    <property type="evidence" value="ECO:0007669"/>
    <property type="project" value="UniProtKB-UniRule"/>
</dbReference>
<comment type="subcellular location">
    <subcellularLocation>
        <location evidence="1 9">Secreted</location>
    </subcellularLocation>
</comment>
<keyword evidence="3 9" id="KW-0217">Developmental protein</keyword>
<accession>W1PZZ5</accession>
<evidence type="ECO:0000256" key="7">
    <source>
        <dbReference type="ARBA" id="ARBA00022782"/>
    </source>
</evidence>
<dbReference type="OMA" id="ECEAKDF"/>
<dbReference type="OrthoDB" id="1914102at2759"/>
<dbReference type="EMBL" id="KI392591">
    <property type="protein sequence ID" value="ERN13180.1"/>
    <property type="molecule type" value="Genomic_DNA"/>
</dbReference>
<evidence type="ECO:0000256" key="2">
    <source>
        <dbReference type="ARBA" id="ARBA00010781"/>
    </source>
</evidence>
<dbReference type="GO" id="GO:0008083">
    <property type="term" value="F:growth factor activity"/>
    <property type="evidence" value="ECO:0007669"/>
    <property type="project" value="UniProtKB-UniRule"/>
</dbReference>
<keyword evidence="8 9" id="KW-0339">Growth factor</keyword>
<dbReference type="Gramene" id="ERN13180">
    <property type="protein sequence ID" value="ERN13180"/>
    <property type="gene ID" value="AMTR_s00040p00210670"/>
</dbReference>
<evidence type="ECO:0000313" key="11">
    <source>
        <dbReference type="Proteomes" id="UP000017836"/>
    </source>
</evidence>
<keyword evidence="6 9" id="KW-0732">Signal</keyword>
<gene>
    <name evidence="10" type="ORF">AMTR_s00040p00210670</name>
</gene>
<evidence type="ECO:0000256" key="1">
    <source>
        <dbReference type="ARBA" id="ARBA00004613"/>
    </source>
</evidence>
<evidence type="ECO:0000256" key="8">
    <source>
        <dbReference type="ARBA" id="ARBA00023030"/>
    </source>
</evidence>
<keyword evidence="4 9" id="KW-0964">Secreted</keyword>
<comment type="similarity">
    <text evidence="2 9">Belongs to the phytosulfokine family.</text>
</comment>
<dbReference type="Proteomes" id="UP000017836">
    <property type="component" value="Unassembled WGS sequence"/>
</dbReference>
<comment type="PTM">
    <text evidence="9">Sulfation is important for activity and for the binding to a putative membrane receptor.</text>
</comment>
<feature type="chain" id="PRO_5031608004" description="Phytosulfokine" evidence="9">
    <location>
        <begin position="28"/>
        <end position="100"/>
    </location>
</feature>
<evidence type="ECO:0000256" key="4">
    <source>
        <dbReference type="ARBA" id="ARBA00022525"/>
    </source>
</evidence>
<protein>
    <recommendedName>
        <fullName evidence="9">Phytosulfokine</fullName>
    </recommendedName>
    <component>
        <recommendedName>
            <fullName evidence="9">Phytosulfokine-alpha</fullName>
            <shortName evidence="9">PSK-alpha</shortName>
            <shortName evidence="9">Phytosulfokine-a</shortName>
        </recommendedName>
    </component>
    <component>
        <recommendedName>
            <fullName evidence="9">Phytosulfokine-beta</fullName>
            <shortName evidence="9">PSK-beta</shortName>
            <shortName evidence="9">Phytosulfokine-b</shortName>
        </recommendedName>
    </component>
</protein>
<dbReference type="GO" id="GO:0005576">
    <property type="term" value="C:extracellular region"/>
    <property type="evidence" value="ECO:0007669"/>
    <property type="project" value="UniProtKB-SubCell"/>
</dbReference>
<dbReference type="Pfam" id="PF06404">
    <property type="entry name" value="PSK"/>
    <property type="match status" value="1"/>
</dbReference>
<dbReference type="PANTHER" id="PTHR33285:SF55">
    <property type="entry name" value="PHYTOSULFOKINES 3"/>
    <property type="match status" value="1"/>
</dbReference>
<sequence length="100" mass="11614">MASKHITLHLQLPVLLFILFFCTSTKATRLVTPPKDKIDEREGGLAKLESPNEGFFNEENMQNLLGQEECEAKDFNECLRRRELADAHLDYIYTQEHHKP</sequence>
<dbReference type="InterPro" id="IPR009438">
    <property type="entry name" value="Phytosulfokine"/>
</dbReference>